<sequence>MVQKLVVLVLLMAFAVSTSAGIEIVHRGPVVYKTDDAVRHFLTKISHEKSINFCGSQLDCTPGYICKAFVCMPEQVAVVIDNVWPIVQPAITSAITAGLAAAITALG</sequence>
<protein>
    <submittedName>
        <fullName evidence="2">Uncharacterized protein</fullName>
    </submittedName>
</protein>
<evidence type="ECO:0000313" key="2">
    <source>
        <dbReference type="WBParaSite" id="JU765_v2.g15764.t1"/>
    </source>
</evidence>
<dbReference type="Proteomes" id="UP000887576">
    <property type="component" value="Unplaced"/>
</dbReference>
<proteinExistence type="predicted"/>
<evidence type="ECO:0000313" key="1">
    <source>
        <dbReference type="Proteomes" id="UP000887576"/>
    </source>
</evidence>
<name>A0AC34QF56_9BILA</name>
<reference evidence="2" key="1">
    <citation type="submission" date="2025-08" db="UniProtKB">
        <authorList>
            <consortium name="WormBaseParasite"/>
        </authorList>
    </citation>
    <scope>IDENTIFICATION</scope>
</reference>
<accession>A0AC34QF56</accession>
<organism evidence="1 2">
    <name type="scientific">Panagrolaimus sp. JU765</name>
    <dbReference type="NCBI Taxonomy" id="591449"/>
    <lineage>
        <taxon>Eukaryota</taxon>
        <taxon>Metazoa</taxon>
        <taxon>Ecdysozoa</taxon>
        <taxon>Nematoda</taxon>
        <taxon>Chromadorea</taxon>
        <taxon>Rhabditida</taxon>
        <taxon>Tylenchina</taxon>
        <taxon>Panagrolaimomorpha</taxon>
        <taxon>Panagrolaimoidea</taxon>
        <taxon>Panagrolaimidae</taxon>
        <taxon>Panagrolaimus</taxon>
    </lineage>
</organism>
<dbReference type="WBParaSite" id="JU765_v2.g15764.t1">
    <property type="protein sequence ID" value="JU765_v2.g15764.t1"/>
    <property type="gene ID" value="JU765_v2.g15764"/>
</dbReference>